<evidence type="ECO:0000313" key="2">
    <source>
        <dbReference type="Proteomes" id="UP000316855"/>
    </source>
</evidence>
<name>A0A517V7Y3_9PLAN</name>
<evidence type="ECO:0000313" key="1">
    <source>
        <dbReference type="EMBL" id="QDT89115.1"/>
    </source>
</evidence>
<proteinExistence type="predicted"/>
<reference evidence="1 2" key="1">
    <citation type="submission" date="2019-02" db="EMBL/GenBank/DDBJ databases">
        <title>Deep-cultivation of Planctomycetes and their phenomic and genomic characterization uncovers novel biology.</title>
        <authorList>
            <person name="Wiegand S."/>
            <person name="Jogler M."/>
            <person name="Boedeker C."/>
            <person name="Pinto D."/>
            <person name="Vollmers J."/>
            <person name="Rivas-Marin E."/>
            <person name="Kohn T."/>
            <person name="Peeters S.H."/>
            <person name="Heuer A."/>
            <person name="Rast P."/>
            <person name="Oberbeckmann S."/>
            <person name="Bunk B."/>
            <person name="Jeske O."/>
            <person name="Meyerdierks A."/>
            <person name="Storesund J.E."/>
            <person name="Kallscheuer N."/>
            <person name="Luecker S."/>
            <person name="Lage O.M."/>
            <person name="Pohl T."/>
            <person name="Merkel B.J."/>
            <person name="Hornburger P."/>
            <person name="Mueller R.-W."/>
            <person name="Bruemmer F."/>
            <person name="Labrenz M."/>
            <person name="Spormann A.M."/>
            <person name="Op den Camp H."/>
            <person name="Overmann J."/>
            <person name="Amann R."/>
            <person name="Jetten M.S.M."/>
            <person name="Mascher T."/>
            <person name="Medema M.H."/>
            <person name="Devos D.P."/>
            <person name="Kaster A.-K."/>
            <person name="Ovreas L."/>
            <person name="Rohde M."/>
            <person name="Galperin M.Y."/>
            <person name="Jogler C."/>
        </authorList>
    </citation>
    <scope>NUCLEOTIDE SEQUENCE [LARGE SCALE GENOMIC DNA]</scope>
    <source>
        <strain evidence="1 2">Pan161</strain>
    </source>
</reference>
<dbReference type="AlphaFoldDB" id="A0A517V7Y3"/>
<dbReference type="OrthoDB" id="9917060at2"/>
<keyword evidence="2" id="KW-1185">Reference proteome</keyword>
<dbReference type="EMBL" id="CP036343">
    <property type="protein sequence ID" value="QDT89115.1"/>
    <property type="molecule type" value="Genomic_DNA"/>
</dbReference>
<dbReference type="Proteomes" id="UP000316855">
    <property type="component" value="Chromosome"/>
</dbReference>
<gene>
    <name evidence="1" type="ORF">Pan161_07400</name>
</gene>
<dbReference type="RefSeq" id="WP_145224216.1">
    <property type="nucleotide sequence ID" value="NZ_CP036343.1"/>
</dbReference>
<organism evidence="1 2">
    <name type="scientific">Gimesia algae</name>
    <dbReference type="NCBI Taxonomy" id="2527971"/>
    <lineage>
        <taxon>Bacteria</taxon>
        <taxon>Pseudomonadati</taxon>
        <taxon>Planctomycetota</taxon>
        <taxon>Planctomycetia</taxon>
        <taxon>Planctomycetales</taxon>
        <taxon>Planctomycetaceae</taxon>
        <taxon>Gimesia</taxon>
    </lineage>
</organism>
<protein>
    <submittedName>
        <fullName evidence="1">Uncharacterized protein</fullName>
    </submittedName>
</protein>
<sequence>MKVTTVAFIAVIIIQAIQSTLSSQELRHWKQHCYQYGYAEADTDHSGKVIDYQLIPGPGRNGIRSAALSRRHHFIEIVPDDPDYGDEMEDSIP</sequence>
<accession>A0A517V7Y3</accession>
<dbReference type="KEGG" id="gax:Pan161_07400"/>